<gene>
    <name evidence="3" type="ORF">PQO03_11915</name>
</gene>
<evidence type="ECO:0000259" key="1">
    <source>
        <dbReference type="Pfam" id="PF00534"/>
    </source>
</evidence>
<accession>A0ABY7VZA5</accession>
<dbReference type="EMBL" id="CP117812">
    <property type="protein sequence ID" value="WDE98545.1"/>
    <property type="molecule type" value="Genomic_DNA"/>
</dbReference>
<dbReference type="Gene3D" id="3.40.50.2000">
    <property type="entry name" value="Glycogen Phosphorylase B"/>
    <property type="match status" value="2"/>
</dbReference>
<protein>
    <submittedName>
        <fullName evidence="3">Glycosyltransferase</fullName>
    </submittedName>
</protein>
<dbReference type="InterPro" id="IPR001296">
    <property type="entry name" value="Glyco_trans_1"/>
</dbReference>
<keyword evidence="4" id="KW-1185">Reference proteome</keyword>
<dbReference type="PANTHER" id="PTHR45947">
    <property type="entry name" value="SULFOQUINOVOSYL TRANSFERASE SQD2"/>
    <property type="match status" value="1"/>
</dbReference>
<name>A0ABY7VZA5_9BACT</name>
<dbReference type="Pfam" id="PF00534">
    <property type="entry name" value="Glycos_transf_1"/>
    <property type="match status" value="1"/>
</dbReference>
<dbReference type="CDD" id="cd03801">
    <property type="entry name" value="GT4_PimA-like"/>
    <property type="match status" value="1"/>
</dbReference>
<reference evidence="3 4" key="1">
    <citation type="submission" date="2023-02" db="EMBL/GenBank/DDBJ databases">
        <title>Genome sequence of Lentisphaera profundi SAORIC-696.</title>
        <authorList>
            <person name="Kim e."/>
            <person name="Cho J.-C."/>
            <person name="Choi A."/>
            <person name="Kang I."/>
        </authorList>
    </citation>
    <scope>NUCLEOTIDE SEQUENCE [LARGE SCALE GENOMIC DNA]</scope>
    <source>
        <strain evidence="3 4">SAORIC-696</strain>
    </source>
</reference>
<dbReference type="Pfam" id="PF13439">
    <property type="entry name" value="Glyco_transf_4"/>
    <property type="match status" value="1"/>
</dbReference>
<feature type="domain" description="Glycosyl transferase family 1" evidence="1">
    <location>
        <begin position="215"/>
        <end position="373"/>
    </location>
</feature>
<dbReference type="Proteomes" id="UP001214250">
    <property type="component" value="Chromosome 2"/>
</dbReference>
<evidence type="ECO:0000313" key="4">
    <source>
        <dbReference type="Proteomes" id="UP001214250"/>
    </source>
</evidence>
<dbReference type="SUPFAM" id="SSF53756">
    <property type="entry name" value="UDP-Glycosyltransferase/glycogen phosphorylase"/>
    <property type="match status" value="1"/>
</dbReference>
<sequence>MKSILLVNERFGRYSGAEQHIYVTLPYIAKKMAVSFLYNEDTGKDSQELESVIKEKIQYDFEEKAHRAYSETWKILQQIQPQMIYVHKCMNIGMLQAFRDFGCPLIRMQHDHDMYCMRSYKYNPISRKICTKKAGIACLIPCGASLNRERQGESSRLVWRSYSKQMQQIKINKSFDEVFVVSEYMKQELITQGFHKSKIKIFPPVPLPKNDLPINSYSDENIIIFATQIIRGKGLDCLINALALVKTNFKLYVFGSGSHKQYCQELVRSLKMEDKIIFKGFVSQEELSAIYGSALFGAVPSVWPEPIATVGLEFLRHGLPVIGFDAGGIKDWLINDQSGYLIPWMNIEKMAEKIELMLNNKKLVRKLGASGREFVNTKYNFDNYIERLVNHLLDKAESFVSHQNLAV</sequence>
<dbReference type="InterPro" id="IPR050194">
    <property type="entry name" value="Glycosyltransferase_grp1"/>
</dbReference>
<evidence type="ECO:0000313" key="3">
    <source>
        <dbReference type="EMBL" id="WDE98545.1"/>
    </source>
</evidence>
<dbReference type="InterPro" id="IPR028098">
    <property type="entry name" value="Glyco_trans_4-like_N"/>
</dbReference>
<feature type="domain" description="Glycosyltransferase subfamily 4-like N-terminal" evidence="2">
    <location>
        <begin position="15"/>
        <end position="204"/>
    </location>
</feature>
<dbReference type="RefSeq" id="WP_274153416.1">
    <property type="nucleotide sequence ID" value="NZ_CP117812.1"/>
</dbReference>
<organism evidence="3 4">
    <name type="scientific">Lentisphaera profundi</name>
    <dbReference type="NCBI Taxonomy" id="1658616"/>
    <lineage>
        <taxon>Bacteria</taxon>
        <taxon>Pseudomonadati</taxon>
        <taxon>Lentisphaerota</taxon>
        <taxon>Lentisphaeria</taxon>
        <taxon>Lentisphaerales</taxon>
        <taxon>Lentisphaeraceae</taxon>
        <taxon>Lentisphaera</taxon>
    </lineage>
</organism>
<proteinExistence type="predicted"/>
<dbReference type="PANTHER" id="PTHR45947:SF3">
    <property type="entry name" value="SULFOQUINOVOSYL TRANSFERASE SQD2"/>
    <property type="match status" value="1"/>
</dbReference>
<evidence type="ECO:0000259" key="2">
    <source>
        <dbReference type="Pfam" id="PF13439"/>
    </source>
</evidence>